<keyword evidence="5 7" id="KW-1133">Transmembrane helix</keyword>
<proteinExistence type="inferred from homology"/>
<sequence length="320" mass="35149">MGKTDACICAAYAFAPAVIVFCRFVAKEPMRIILFMLGAFFWLCSLLLTSIIWRLIGTFYEAPTLISVFIFVVNQEIARFLFFLFSQSAYDSLIKLGTSNRIIIPEIRLLGADSRHTFAFVCGLGFGTITCFFSVANVVADLTMEGVPGLPASLENGTYPGGRTYHDVDVPYAYANASSLLLFLNVCWTVLQWDSCHKYFSTAKATPPTEVPSLWWLGMVFGIVSHFANTAISLLSPGGYHWYVLGGQAFIFAISVALTLSIIDFKKPDSYVSFFLAPWCNLVHCRKSEKTSVSTSAAEITVNSPAIPNKSKSGPPPEAL</sequence>
<dbReference type="GO" id="GO:0016485">
    <property type="term" value="P:protein processing"/>
    <property type="evidence" value="ECO:0007669"/>
    <property type="project" value="InterPro"/>
</dbReference>
<reference evidence="8" key="1">
    <citation type="journal article" date="2013" name="Genetics">
        <title>The draft genome and transcriptome of Panagrellus redivivus are shaped by the harsh demands of a free-living lifestyle.</title>
        <authorList>
            <person name="Srinivasan J."/>
            <person name="Dillman A.R."/>
            <person name="Macchietto M.G."/>
            <person name="Heikkinen L."/>
            <person name="Lakso M."/>
            <person name="Fracchia K.M."/>
            <person name="Antoshechkin I."/>
            <person name="Mortazavi A."/>
            <person name="Wong G."/>
            <person name="Sternberg P.W."/>
        </authorList>
    </citation>
    <scope>NUCLEOTIDE SEQUENCE [LARGE SCALE GENOMIC DNA]</scope>
    <source>
        <strain evidence="8">MT8872</strain>
    </source>
</reference>
<feature type="transmembrane region" description="Helical" evidence="7">
    <location>
        <begin position="33"/>
        <end position="56"/>
    </location>
</feature>
<evidence type="ECO:0000256" key="3">
    <source>
        <dbReference type="ARBA" id="ARBA00022692"/>
    </source>
</evidence>
<evidence type="ECO:0000313" key="8">
    <source>
        <dbReference type="Proteomes" id="UP000492821"/>
    </source>
</evidence>
<comment type="similarity">
    <text evidence="2">Belongs to the APH-1 family.</text>
</comment>
<keyword evidence="3 7" id="KW-0812">Transmembrane</keyword>
<dbReference type="AlphaFoldDB" id="A0A7E4VPE4"/>
<name>A0A7E4VPE4_PANRE</name>
<keyword evidence="8" id="KW-1185">Reference proteome</keyword>
<dbReference type="Pfam" id="PF06105">
    <property type="entry name" value="Aph-1"/>
    <property type="match status" value="1"/>
</dbReference>
<evidence type="ECO:0000313" key="9">
    <source>
        <dbReference type="WBParaSite" id="Pan_g2341.t1"/>
    </source>
</evidence>
<feature type="transmembrane region" description="Helical" evidence="7">
    <location>
        <begin position="118"/>
        <end position="140"/>
    </location>
</feature>
<feature type="transmembrane region" description="Helical" evidence="7">
    <location>
        <begin position="214"/>
        <end position="234"/>
    </location>
</feature>
<evidence type="ECO:0000256" key="2">
    <source>
        <dbReference type="ARBA" id="ARBA00005577"/>
    </source>
</evidence>
<dbReference type="PANTHER" id="PTHR12889">
    <property type="entry name" value="GAMMA-SECRETASE SUBUNIT APH-1"/>
    <property type="match status" value="1"/>
</dbReference>
<feature type="transmembrane region" description="Helical" evidence="7">
    <location>
        <begin position="6"/>
        <end position="26"/>
    </location>
</feature>
<evidence type="ECO:0000256" key="4">
    <source>
        <dbReference type="ARBA" id="ARBA00022976"/>
    </source>
</evidence>
<evidence type="ECO:0000256" key="7">
    <source>
        <dbReference type="SAM" id="Phobius"/>
    </source>
</evidence>
<dbReference type="GO" id="GO:0007219">
    <property type="term" value="P:Notch signaling pathway"/>
    <property type="evidence" value="ECO:0007669"/>
    <property type="project" value="UniProtKB-KW"/>
</dbReference>
<comment type="subcellular location">
    <subcellularLocation>
        <location evidence="1">Membrane</location>
        <topology evidence="1">Multi-pass membrane protein</topology>
    </subcellularLocation>
</comment>
<evidence type="ECO:0000256" key="1">
    <source>
        <dbReference type="ARBA" id="ARBA00004141"/>
    </source>
</evidence>
<dbReference type="GO" id="GO:0016020">
    <property type="term" value="C:membrane"/>
    <property type="evidence" value="ECO:0007669"/>
    <property type="project" value="UniProtKB-SubCell"/>
</dbReference>
<feature type="transmembrane region" description="Helical" evidence="7">
    <location>
        <begin position="240"/>
        <end position="263"/>
    </location>
</feature>
<protein>
    <submittedName>
        <fullName evidence="9">Uncharacterized protein</fullName>
    </submittedName>
</protein>
<organism evidence="8 9">
    <name type="scientific">Panagrellus redivivus</name>
    <name type="common">Microworm</name>
    <dbReference type="NCBI Taxonomy" id="6233"/>
    <lineage>
        <taxon>Eukaryota</taxon>
        <taxon>Metazoa</taxon>
        <taxon>Ecdysozoa</taxon>
        <taxon>Nematoda</taxon>
        <taxon>Chromadorea</taxon>
        <taxon>Rhabditida</taxon>
        <taxon>Tylenchina</taxon>
        <taxon>Panagrolaimomorpha</taxon>
        <taxon>Panagrolaimoidea</taxon>
        <taxon>Panagrolaimidae</taxon>
        <taxon>Panagrellus</taxon>
    </lineage>
</organism>
<feature type="transmembrane region" description="Helical" evidence="7">
    <location>
        <begin position="62"/>
        <end position="85"/>
    </location>
</feature>
<keyword evidence="4" id="KW-0914">Notch signaling pathway</keyword>
<evidence type="ECO:0000256" key="6">
    <source>
        <dbReference type="ARBA" id="ARBA00023136"/>
    </source>
</evidence>
<dbReference type="WBParaSite" id="Pan_g2341.t1">
    <property type="protein sequence ID" value="Pan_g2341.t1"/>
    <property type="gene ID" value="Pan_g2341"/>
</dbReference>
<keyword evidence="6 7" id="KW-0472">Membrane</keyword>
<dbReference type="Proteomes" id="UP000492821">
    <property type="component" value="Unassembled WGS sequence"/>
</dbReference>
<evidence type="ECO:0000256" key="5">
    <source>
        <dbReference type="ARBA" id="ARBA00022989"/>
    </source>
</evidence>
<accession>A0A7E4VPE4</accession>
<feature type="transmembrane region" description="Helical" evidence="7">
    <location>
        <begin position="172"/>
        <end position="193"/>
    </location>
</feature>
<dbReference type="InterPro" id="IPR009294">
    <property type="entry name" value="Aph-1"/>
</dbReference>
<reference evidence="9" key="2">
    <citation type="submission" date="2020-10" db="UniProtKB">
        <authorList>
            <consortium name="WormBaseParasite"/>
        </authorList>
    </citation>
    <scope>IDENTIFICATION</scope>
</reference>